<feature type="transmembrane region" description="Helical" evidence="6">
    <location>
        <begin position="349"/>
        <end position="369"/>
    </location>
</feature>
<dbReference type="Pfam" id="PF03739">
    <property type="entry name" value="LptF_LptG"/>
    <property type="match status" value="2"/>
</dbReference>
<dbReference type="Proteomes" id="UP000199559">
    <property type="component" value="Unassembled WGS sequence"/>
</dbReference>
<dbReference type="PANTHER" id="PTHR33529:SF6">
    <property type="entry name" value="YJGP_YJGQ FAMILY PERMEASE"/>
    <property type="match status" value="1"/>
</dbReference>
<evidence type="ECO:0000313" key="8">
    <source>
        <dbReference type="Proteomes" id="UP000199559"/>
    </source>
</evidence>
<dbReference type="InterPro" id="IPR005495">
    <property type="entry name" value="LptG/LptF_permease"/>
</dbReference>
<feature type="transmembrane region" description="Helical" evidence="6">
    <location>
        <begin position="636"/>
        <end position="656"/>
    </location>
</feature>
<name>A0A1I3QDF3_9FLAO</name>
<feature type="transmembrane region" description="Helical" evidence="6">
    <location>
        <begin position="607"/>
        <end position="629"/>
    </location>
</feature>
<evidence type="ECO:0000256" key="1">
    <source>
        <dbReference type="ARBA" id="ARBA00004651"/>
    </source>
</evidence>
<dbReference type="AlphaFoldDB" id="A0A1I3QDF3"/>
<keyword evidence="8" id="KW-1185">Reference proteome</keyword>
<feature type="transmembrane region" description="Helical" evidence="6">
    <location>
        <begin position="79"/>
        <end position="102"/>
    </location>
</feature>
<sequence>MLIFVLQAIWLYIKELAGKDLDLATVLKFLMYITPTLIPLILPLTILLASIMVFGNFAENYEFAAMKSTGISLQRAMSGLGIFIVGLSILTFFFSNNVIPWAEYNSYNLRKNIAKVKPAMIIAEGQFNDIGESFNIKVEEKSGLNGKFLKGVTIHKKGAKGFSGNYTTIVAKTGELASAEESNILKLILYDGYYYDDTPPKKIADRNKKPFSKAAFKKHVMNMDLSKLNNIDLDEKNIDSKYTMLNVAELNEAIDSLKTDRNNVIEEFSTALFARTNLATLNLTVNAKKDSVYDGVILDIFNDKRKIQILDYAINSISSTQQIIKSKKGQIKVKNSSIYKHGIQLHKKFALAVACIILFFVGAPLGALIRKGGLGLPMVIAIVLFLSYHFIGLFAENSAKNGNLHPALSAWFSTLIMLPLSIFLTKRATQDRGIFEFDHITEPIKQWFNQKFNKGKLQVNALDNDAVIVYFEDKDIQNNKILSKISTVSFAIAIVLALLYFVLKNNKLPQVATAGLQISAIALIVFVFNYIKSCTSFNSLISKTEHKKETIVQQVIGAIIYPLTHFLRKQKLSIGTNYNGLKPQSIIDVTEEAPIVLKDADTKDYRIISRLSLLFFTITAVLFVSYFILKNNKQPQLALAGIQISAISFIVFIYNYVKSYFAYNTIIQTLKQKKESPFLTLLGFIGYPLVHFKRRQKTNA</sequence>
<evidence type="ECO:0000256" key="5">
    <source>
        <dbReference type="ARBA" id="ARBA00023136"/>
    </source>
</evidence>
<evidence type="ECO:0000256" key="2">
    <source>
        <dbReference type="ARBA" id="ARBA00022475"/>
    </source>
</evidence>
<feature type="transmembrane region" description="Helical" evidence="6">
    <location>
        <begin position="376"/>
        <end position="395"/>
    </location>
</feature>
<feature type="transmembrane region" description="Helical" evidence="6">
    <location>
        <begin position="481"/>
        <end position="502"/>
    </location>
</feature>
<organism evidence="7 8">
    <name type="scientific">Olleya namhaensis</name>
    <dbReference type="NCBI Taxonomy" id="1144750"/>
    <lineage>
        <taxon>Bacteria</taxon>
        <taxon>Pseudomonadati</taxon>
        <taxon>Bacteroidota</taxon>
        <taxon>Flavobacteriia</taxon>
        <taxon>Flavobacteriales</taxon>
        <taxon>Flavobacteriaceae</taxon>
    </lineage>
</organism>
<feature type="transmembrane region" description="Helical" evidence="6">
    <location>
        <begin position="514"/>
        <end position="531"/>
    </location>
</feature>
<feature type="transmembrane region" description="Helical" evidence="6">
    <location>
        <begin position="407"/>
        <end position="425"/>
    </location>
</feature>
<keyword evidence="5 6" id="KW-0472">Membrane</keyword>
<accession>A0A1I3QDF3</accession>
<proteinExistence type="predicted"/>
<keyword evidence="3 6" id="KW-0812">Transmembrane</keyword>
<dbReference type="STRING" id="1144750.SAMN05443431_10670"/>
<evidence type="ECO:0000256" key="3">
    <source>
        <dbReference type="ARBA" id="ARBA00022692"/>
    </source>
</evidence>
<protein>
    <submittedName>
        <fullName evidence="7">Lipopolysaccharide export system permease protein</fullName>
    </submittedName>
</protein>
<dbReference type="GO" id="GO:0043190">
    <property type="term" value="C:ATP-binding cassette (ABC) transporter complex"/>
    <property type="evidence" value="ECO:0007669"/>
    <property type="project" value="TreeGrafter"/>
</dbReference>
<feature type="transmembrane region" description="Helical" evidence="6">
    <location>
        <begin position="37"/>
        <end position="58"/>
    </location>
</feature>
<evidence type="ECO:0000256" key="6">
    <source>
        <dbReference type="SAM" id="Phobius"/>
    </source>
</evidence>
<gene>
    <name evidence="7" type="ORF">SAMN05443431_10670</name>
</gene>
<dbReference type="EMBL" id="FORM01000006">
    <property type="protein sequence ID" value="SFJ31381.1"/>
    <property type="molecule type" value="Genomic_DNA"/>
</dbReference>
<dbReference type="GO" id="GO:0015920">
    <property type="term" value="P:lipopolysaccharide transport"/>
    <property type="evidence" value="ECO:0007669"/>
    <property type="project" value="TreeGrafter"/>
</dbReference>
<reference evidence="8" key="1">
    <citation type="submission" date="2016-10" db="EMBL/GenBank/DDBJ databases">
        <authorList>
            <person name="Varghese N."/>
            <person name="Submissions S."/>
        </authorList>
    </citation>
    <scope>NUCLEOTIDE SEQUENCE [LARGE SCALE GENOMIC DNA]</scope>
    <source>
        <strain evidence="8">DSM 28881</strain>
    </source>
</reference>
<comment type="subcellular location">
    <subcellularLocation>
        <location evidence="1">Cell membrane</location>
        <topology evidence="1">Multi-pass membrane protein</topology>
    </subcellularLocation>
</comment>
<keyword evidence="4 6" id="KW-1133">Transmembrane helix</keyword>
<keyword evidence="2" id="KW-1003">Cell membrane</keyword>
<evidence type="ECO:0000313" key="7">
    <source>
        <dbReference type="EMBL" id="SFJ31381.1"/>
    </source>
</evidence>
<evidence type="ECO:0000256" key="4">
    <source>
        <dbReference type="ARBA" id="ARBA00022989"/>
    </source>
</evidence>
<dbReference type="PANTHER" id="PTHR33529">
    <property type="entry name" value="SLR0882 PROTEIN-RELATED"/>
    <property type="match status" value="1"/>
</dbReference>